<feature type="transmembrane region" description="Helical" evidence="1">
    <location>
        <begin position="36"/>
        <end position="57"/>
    </location>
</feature>
<organism evidence="2 3">
    <name type="scientific">Photorhabdus asymbiotica</name>
    <dbReference type="NCBI Taxonomy" id="291112"/>
    <lineage>
        <taxon>Bacteria</taxon>
        <taxon>Pseudomonadati</taxon>
        <taxon>Pseudomonadota</taxon>
        <taxon>Gammaproteobacteria</taxon>
        <taxon>Enterobacterales</taxon>
        <taxon>Morganellaceae</taxon>
        <taxon>Photorhabdus</taxon>
    </lineage>
</organism>
<dbReference type="RefSeq" id="WP_041381675.1">
    <property type="nucleotide sequence ID" value="NZ_CAWQMT010000001.1"/>
</dbReference>
<keyword evidence="1" id="KW-0472">Membrane</keyword>
<evidence type="ECO:0000313" key="2">
    <source>
        <dbReference type="EMBL" id="RKS66618.1"/>
    </source>
</evidence>
<evidence type="ECO:0000256" key="1">
    <source>
        <dbReference type="SAM" id="Phobius"/>
    </source>
</evidence>
<keyword evidence="3" id="KW-1185">Reference proteome</keyword>
<keyword evidence="1" id="KW-1133">Transmembrane helix</keyword>
<gene>
    <name evidence="2" type="ORF">BDD30_0946</name>
</gene>
<keyword evidence="1" id="KW-0812">Transmembrane</keyword>
<proteinExistence type="predicted"/>
<dbReference type="Proteomes" id="UP000280955">
    <property type="component" value="Unassembled WGS sequence"/>
</dbReference>
<sequence length="65" mass="6974">MKSAILNIMSLCIALALVNSSSINILHHSEKNIADIALCTLSFLGARYALLLAIKIYSGLQSNGR</sequence>
<protein>
    <submittedName>
        <fullName evidence="2">Uncharacterized protein</fullName>
    </submittedName>
</protein>
<name>A0ABX9STA1_9GAMM</name>
<evidence type="ECO:0000313" key="3">
    <source>
        <dbReference type="Proteomes" id="UP000280955"/>
    </source>
</evidence>
<reference evidence="2 3" key="1">
    <citation type="submission" date="2018-10" db="EMBL/GenBank/DDBJ databases">
        <title>Genomic Encyclopedia of Archaeal and Bacterial Type Strains, Phase II (KMG-II): from individual species to whole genera.</title>
        <authorList>
            <person name="Goeker M."/>
        </authorList>
    </citation>
    <scope>NUCLEOTIDE SEQUENCE [LARGE SCALE GENOMIC DNA]</scope>
    <source>
        <strain evidence="2 3">DSM 15149</strain>
    </source>
</reference>
<comment type="caution">
    <text evidence="2">The sequence shown here is derived from an EMBL/GenBank/DDBJ whole genome shotgun (WGS) entry which is preliminary data.</text>
</comment>
<accession>A0ABX9STA1</accession>
<dbReference type="EMBL" id="RBLJ01000001">
    <property type="protein sequence ID" value="RKS66618.1"/>
    <property type="molecule type" value="Genomic_DNA"/>
</dbReference>